<keyword evidence="1" id="KW-0560">Oxidoreductase</keyword>
<evidence type="ECO:0000256" key="1">
    <source>
        <dbReference type="ARBA" id="ARBA00023002"/>
    </source>
</evidence>
<sequence>MLNKLIANILPYMPKKLVWVFSRRYIAGETIEEGLLASKLLNQQNIEVTVDLLGEFIETLDEAVANKEHYLKIVEQFTLEQVKGNFSLKPTMFGLLIDKDACYRY</sequence>
<organism evidence="2">
    <name type="scientific">Mariniphaga anaerophila</name>
    <dbReference type="NCBI Taxonomy" id="1484053"/>
    <lineage>
        <taxon>Bacteria</taxon>
        <taxon>Pseudomonadati</taxon>
        <taxon>Bacteroidota</taxon>
        <taxon>Bacteroidia</taxon>
        <taxon>Marinilabiliales</taxon>
        <taxon>Prolixibacteraceae</taxon>
        <taxon>Mariniphaga</taxon>
    </lineage>
</organism>
<dbReference type="SUPFAM" id="SSF51730">
    <property type="entry name" value="FAD-linked oxidoreductase"/>
    <property type="match status" value="1"/>
</dbReference>
<gene>
    <name evidence="2" type="ORF">ENN90_03325</name>
</gene>
<dbReference type="InterPro" id="IPR029041">
    <property type="entry name" value="FAD-linked_oxidoreductase-like"/>
</dbReference>
<accession>A0A831LJ90</accession>
<dbReference type="GO" id="GO:0016491">
    <property type="term" value="F:oxidoreductase activity"/>
    <property type="evidence" value="ECO:0007669"/>
    <property type="project" value="UniProtKB-KW"/>
</dbReference>
<name>A0A831LJ90_9BACT</name>
<reference evidence="2" key="1">
    <citation type="journal article" date="2020" name="mSystems">
        <title>Genome- and Community-Level Interaction Insights into Carbon Utilization and Element Cycling Functions of Hydrothermarchaeota in Hydrothermal Sediment.</title>
        <authorList>
            <person name="Zhou Z."/>
            <person name="Liu Y."/>
            <person name="Xu W."/>
            <person name="Pan J."/>
            <person name="Luo Z.H."/>
            <person name="Li M."/>
        </authorList>
    </citation>
    <scope>NUCLEOTIDE SEQUENCE [LARGE SCALE GENOMIC DNA]</scope>
    <source>
        <strain evidence="2">SpSt-1217</strain>
    </source>
</reference>
<dbReference type="Proteomes" id="UP000886047">
    <property type="component" value="Unassembled WGS sequence"/>
</dbReference>
<feature type="non-terminal residue" evidence="2">
    <location>
        <position position="105"/>
    </location>
</feature>
<dbReference type="AlphaFoldDB" id="A0A831LJ90"/>
<dbReference type="Gene3D" id="3.20.20.220">
    <property type="match status" value="1"/>
</dbReference>
<dbReference type="EMBL" id="DSDK01000189">
    <property type="protein sequence ID" value="HDR50638.1"/>
    <property type="molecule type" value="Genomic_DNA"/>
</dbReference>
<evidence type="ECO:0000313" key="2">
    <source>
        <dbReference type="EMBL" id="HDR50638.1"/>
    </source>
</evidence>
<comment type="caution">
    <text evidence="2">The sequence shown here is derived from an EMBL/GenBank/DDBJ whole genome shotgun (WGS) entry which is preliminary data.</text>
</comment>
<proteinExistence type="predicted"/>
<protein>
    <submittedName>
        <fullName evidence="2">Proline dehydrogenase</fullName>
    </submittedName>
</protein>